<dbReference type="Gene3D" id="3.40.50.2000">
    <property type="entry name" value="Glycogen Phosphorylase B"/>
    <property type="match status" value="2"/>
</dbReference>
<evidence type="ECO:0000256" key="1">
    <source>
        <dbReference type="ARBA" id="ARBA00021292"/>
    </source>
</evidence>
<proteinExistence type="predicted"/>
<dbReference type="EMBL" id="BAAAJX010000015">
    <property type="protein sequence ID" value="GAA1494225.1"/>
    <property type="molecule type" value="Genomic_DNA"/>
</dbReference>
<gene>
    <name evidence="6" type="ORF">GCM10009627_25710</name>
</gene>
<keyword evidence="7" id="KW-1185">Reference proteome</keyword>
<dbReference type="CDD" id="cd03794">
    <property type="entry name" value="GT4_WbuB-like"/>
    <property type="match status" value="1"/>
</dbReference>
<comment type="caution">
    <text evidence="6">The sequence shown here is derived from an EMBL/GenBank/DDBJ whole genome shotgun (WGS) entry which is preliminary data.</text>
</comment>
<evidence type="ECO:0000313" key="7">
    <source>
        <dbReference type="Proteomes" id="UP001501742"/>
    </source>
</evidence>
<dbReference type="Pfam" id="PF13579">
    <property type="entry name" value="Glyco_trans_4_4"/>
    <property type="match status" value="1"/>
</dbReference>
<feature type="domain" description="Glycosyl transferase family 1" evidence="4">
    <location>
        <begin position="218"/>
        <end position="378"/>
    </location>
</feature>
<evidence type="ECO:0000256" key="3">
    <source>
        <dbReference type="ARBA" id="ARBA00022679"/>
    </source>
</evidence>
<evidence type="ECO:0000256" key="2">
    <source>
        <dbReference type="ARBA" id="ARBA00022676"/>
    </source>
</evidence>
<keyword evidence="3" id="KW-0808">Transferase</keyword>
<sequence>MRITVVTQYYPPEMQGWIPASVARGLAARGHDVRVVTAFPNYPFGAVFPGWSQRFGHVEHDGAVTVHRVPIVPDHSDRAGRRIVNCLSFAASSLATTRAVRRSDVVYVHSAQPTAAIGPMLWKALFRTPYVLHVQDVWPESVIGSGFIASERGARLARIVLLAWLRRLHRGAAHVLAIAPGAARLLVERGSHPDRTSTVVNWAVHTPSAAERPGRGDDGTTTIVYAGNLGPNQGLDAIIRAAARCSDLPGLRFEFVGDGLACERLRDLADALGATNTTFRPPVSRERMPAVHAGADFEIVALADAPMSPITIPSKLQDALANGVPVIAVVPGDAADIVRGGDAGMVVPPGDVDAIEAAFRAAHAVDSDGRARLSANARAVVDRHMNPRLAIDRIEQVLRKAAA</sequence>
<evidence type="ECO:0000259" key="5">
    <source>
        <dbReference type="Pfam" id="PF13579"/>
    </source>
</evidence>
<reference evidence="7" key="1">
    <citation type="journal article" date="2019" name="Int. J. Syst. Evol. Microbiol.">
        <title>The Global Catalogue of Microorganisms (GCM) 10K type strain sequencing project: providing services to taxonomists for standard genome sequencing and annotation.</title>
        <authorList>
            <consortium name="The Broad Institute Genomics Platform"/>
            <consortium name="The Broad Institute Genome Sequencing Center for Infectious Disease"/>
            <person name="Wu L."/>
            <person name="Ma J."/>
        </authorList>
    </citation>
    <scope>NUCLEOTIDE SEQUENCE [LARGE SCALE GENOMIC DNA]</scope>
    <source>
        <strain evidence="7">JCM 12140</strain>
    </source>
</reference>
<dbReference type="SUPFAM" id="SSF53756">
    <property type="entry name" value="UDP-Glycosyltransferase/glycogen phosphorylase"/>
    <property type="match status" value="1"/>
</dbReference>
<dbReference type="PANTHER" id="PTHR45947:SF3">
    <property type="entry name" value="SULFOQUINOVOSYL TRANSFERASE SQD2"/>
    <property type="match status" value="1"/>
</dbReference>
<dbReference type="Pfam" id="PF00534">
    <property type="entry name" value="Glycos_transf_1"/>
    <property type="match status" value="1"/>
</dbReference>
<evidence type="ECO:0000313" key="6">
    <source>
        <dbReference type="EMBL" id="GAA1494225.1"/>
    </source>
</evidence>
<dbReference type="Proteomes" id="UP001501742">
    <property type="component" value="Unassembled WGS sequence"/>
</dbReference>
<protein>
    <recommendedName>
        <fullName evidence="1">D-inositol 3-phosphate glycosyltransferase</fullName>
    </recommendedName>
</protein>
<organism evidence="6 7">
    <name type="scientific">Curtobacterium herbarum</name>
    <dbReference type="NCBI Taxonomy" id="150122"/>
    <lineage>
        <taxon>Bacteria</taxon>
        <taxon>Bacillati</taxon>
        <taxon>Actinomycetota</taxon>
        <taxon>Actinomycetes</taxon>
        <taxon>Micrococcales</taxon>
        <taxon>Microbacteriaceae</taxon>
        <taxon>Curtobacterium</taxon>
    </lineage>
</organism>
<dbReference type="PANTHER" id="PTHR45947">
    <property type="entry name" value="SULFOQUINOVOSYL TRANSFERASE SQD2"/>
    <property type="match status" value="1"/>
</dbReference>
<dbReference type="InterPro" id="IPR028098">
    <property type="entry name" value="Glyco_trans_4-like_N"/>
</dbReference>
<keyword evidence="2" id="KW-0328">Glycosyltransferase</keyword>
<name>A0ABP4K5S9_9MICO</name>
<dbReference type="InterPro" id="IPR050194">
    <property type="entry name" value="Glycosyltransferase_grp1"/>
</dbReference>
<accession>A0ABP4K5S9</accession>
<evidence type="ECO:0000259" key="4">
    <source>
        <dbReference type="Pfam" id="PF00534"/>
    </source>
</evidence>
<feature type="domain" description="Glycosyltransferase subfamily 4-like N-terminal" evidence="5">
    <location>
        <begin position="21"/>
        <end position="202"/>
    </location>
</feature>
<dbReference type="InterPro" id="IPR001296">
    <property type="entry name" value="Glyco_trans_1"/>
</dbReference>